<organism evidence="8">
    <name type="scientific">Pseudomonas putida (strain ATCC 700007 / DSM 6899 / JCM 31910 / BCRC 17059 / LMG 24140 / F1)</name>
    <dbReference type="NCBI Taxonomy" id="351746"/>
    <lineage>
        <taxon>Bacteria</taxon>
        <taxon>Pseudomonadati</taxon>
        <taxon>Pseudomonadota</taxon>
        <taxon>Gammaproteobacteria</taxon>
        <taxon>Pseudomonadales</taxon>
        <taxon>Pseudomonadaceae</taxon>
        <taxon>Pseudomonas</taxon>
    </lineage>
</organism>
<gene>
    <name evidence="8" type="ordered locus">Pput_3824</name>
</gene>
<evidence type="ECO:0000256" key="5">
    <source>
        <dbReference type="SAM" id="MobiDB-lite"/>
    </source>
</evidence>
<protein>
    <submittedName>
        <fullName evidence="8">Fimbrial protein-like protein</fullName>
    </submittedName>
</protein>
<keyword evidence="4" id="KW-0281">Fimbrium</keyword>
<evidence type="ECO:0000256" key="4">
    <source>
        <dbReference type="ARBA" id="ARBA00023263"/>
    </source>
</evidence>
<dbReference type="InterPro" id="IPR000259">
    <property type="entry name" value="Adhesion_dom_fimbrial"/>
</dbReference>
<keyword evidence="3 6" id="KW-0732">Signal</keyword>
<dbReference type="KEGG" id="ppf:Pput_3824"/>
<comment type="subcellular location">
    <subcellularLocation>
        <location evidence="1">Fimbrium</location>
    </subcellularLocation>
</comment>
<dbReference type="InterPro" id="IPR008966">
    <property type="entry name" value="Adhesion_dom_sf"/>
</dbReference>
<reference evidence="8" key="1">
    <citation type="submission" date="2007-05" db="EMBL/GenBank/DDBJ databases">
        <title>Complete sequence of Pseudomonas putida F1.</title>
        <authorList>
            <consortium name="US DOE Joint Genome Institute"/>
            <person name="Copeland A."/>
            <person name="Lucas S."/>
            <person name="Lapidus A."/>
            <person name="Barry K."/>
            <person name="Detter J.C."/>
            <person name="Glavina del Rio T."/>
            <person name="Hammon N."/>
            <person name="Israni S."/>
            <person name="Dalin E."/>
            <person name="Tice H."/>
            <person name="Pitluck S."/>
            <person name="Chain P."/>
            <person name="Malfatti S."/>
            <person name="Shin M."/>
            <person name="Vergez L."/>
            <person name="Schmutz J."/>
            <person name="Larimer F."/>
            <person name="Land M."/>
            <person name="Hauser L."/>
            <person name="Kyrpides N."/>
            <person name="Lykidis A."/>
            <person name="Parales R."/>
            <person name="Richardson P."/>
        </authorList>
    </citation>
    <scope>NUCLEOTIDE SEQUENCE [LARGE SCALE GENOMIC DNA]</scope>
    <source>
        <strain evidence="8">F1</strain>
    </source>
</reference>
<dbReference type="InterPro" id="IPR050263">
    <property type="entry name" value="Bact_Fimbrial_Adh_Pro"/>
</dbReference>
<comment type="similarity">
    <text evidence="2">Belongs to the fimbrial protein family.</text>
</comment>
<proteinExistence type="inferred from homology"/>
<dbReference type="Gene3D" id="2.60.40.1090">
    <property type="entry name" value="Fimbrial-type adhesion domain"/>
    <property type="match status" value="1"/>
</dbReference>
<sequence precursor="true">MLLAAPPSARSRRKGASPSQHDNIKDLPMKKTLLMLAMAMASSSAFALDDETGQISFYGTIYGGGTCPIEVVAPGGSVIPEVSLGNFTKGYFHTPGTATPDKAFALKITPTPTCQIVAPHTATVKYTPLHGIVGGDLYGVNGASGVGVAIKDRLKAKIAPNSASIPYDLYVDRPTEMVFYASYESYLDAADITDGVAQAEVAFTVDLP</sequence>
<evidence type="ECO:0000256" key="1">
    <source>
        <dbReference type="ARBA" id="ARBA00004561"/>
    </source>
</evidence>
<name>A5W738_PSEP1</name>
<evidence type="ECO:0000256" key="3">
    <source>
        <dbReference type="ARBA" id="ARBA00022729"/>
    </source>
</evidence>
<feature type="region of interest" description="Disordered" evidence="5">
    <location>
        <begin position="1"/>
        <end position="24"/>
    </location>
</feature>
<dbReference type="PANTHER" id="PTHR33420:SF3">
    <property type="entry name" value="FIMBRIAL SUBUNIT ELFA"/>
    <property type="match status" value="1"/>
</dbReference>
<dbReference type="InterPro" id="IPR036937">
    <property type="entry name" value="Adhesion_dom_fimbrial_sf"/>
</dbReference>
<feature type="signal peptide" evidence="6">
    <location>
        <begin position="1"/>
        <end position="47"/>
    </location>
</feature>
<dbReference type="SUPFAM" id="SSF49401">
    <property type="entry name" value="Bacterial adhesins"/>
    <property type="match status" value="1"/>
</dbReference>
<dbReference type="Pfam" id="PF00419">
    <property type="entry name" value="Fimbrial"/>
    <property type="match status" value="1"/>
</dbReference>
<evidence type="ECO:0000256" key="6">
    <source>
        <dbReference type="SAM" id="SignalP"/>
    </source>
</evidence>
<evidence type="ECO:0000256" key="2">
    <source>
        <dbReference type="ARBA" id="ARBA00006671"/>
    </source>
</evidence>
<dbReference type="EMBL" id="CP000712">
    <property type="protein sequence ID" value="ABQ79948.1"/>
    <property type="molecule type" value="Genomic_DNA"/>
</dbReference>
<dbReference type="GO" id="GO:0043709">
    <property type="term" value="P:cell adhesion involved in single-species biofilm formation"/>
    <property type="evidence" value="ECO:0007669"/>
    <property type="project" value="TreeGrafter"/>
</dbReference>
<dbReference type="AlphaFoldDB" id="A5W738"/>
<evidence type="ECO:0000259" key="7">
    <source>
        <dbReference type="Pfam" id="PF00419"/>
    </source>
</evidence>
<dbReference type="GO" id="GO:0009289">
    <property type="term" value="C:pilus"/>
    <property type="evidence" value="ECO:0007669"/>
    <property type="project" value="UniProtKB-SubCell"/>
</dbReference>
<feature type="chain" id="PRO_5002686885" evidence="6">
    <location>
        <begin position="48"/>
        <end position="208"/>
    </location>
</feature>
<accession>A5W738</accession>
<dbReference type="HOGENOM" id="CLU_088965_0_3_6"/>
<feature type="domain" description="Fimbrial-type adhesion" evidence="7">
    <location>
        <begin position="55"/>
        <end position="206"/>
    </location>
</feature>
<dbReference type="PANTHER" id="PTHR33420">
    <property type="entry name" value="FIMBRIAL SUBUNIT ELFA-RELATED"/>
    <property type="match status" value="1"/>
</dbReference>
<evidence type="ECO:0000313" key="8">
    <source>
        <dbReference type="EMBL" id="ABQ79948.1"/>
    </source>
</evidence>